<organism evidence="2 3">
    <name type="scientific">Collybiopsis luxurians FD-317 M1</name>
    <dbReference type="NCBI Taxonomy" id="944289"/>
    <lineage>
        <taxon>Eukaryota</taxon>
        <taxon>Fungi</taxon>
        <taxon>Dikarya</taxon>
        <taxon>Basidiomycota</taxon>
        <taxon>Agaricomycotina</taxon>
        <taxon>Agaricomycetes</taxon>
        <taxon>Agaricomycetidae</taxon>
        <taxon>Agaricales</taxon>
        <taxon>Marasmiineae</taxon>
        <taxon>Omphalotaceae</taxon>
        <taxon>Collybiopsis</taxon>
        <taxon>Collybiopsis luxurians</taxon>
    </lineage>
</organism>
<dbReference type="EMBL" id="KN834763">
    <property type="protein sequence ID" value="KIK63581.1"/>
    <property type="molecule type" value="Genomic_DNA"/>
</dbReference>
<reference evidence="2 3" key="1">
    <citation type="submission" date="2014-04" db="EMBL/GenBank/DDBJ databases">
        <title>Evolutionary Origins and Diversification of the Mycorrhizal Mutualists.</title>
        <authorList>
            <consortium name="DOE Joint Genome Institute"/>
            <consortium name="Mycorrhizal Genomics Consortium"/>
            <person name="Kohler A."/>
            <person name="Kuo A."/>
            <person name="Nagy L.G."/>
            <person name="Floudas D."/>
            <person name="Copeland A."/>
            <person name="Barry K.W."/>
            <person name="Cichocki N."/>
            <person name="Veneault-Fourrey C."/>
            <person name="LaButti K."/>
            <person name="Lindquist E.A."/>
            <person name="Lipzen A."/>
            <person name="Lundell T."/>
            <person name="Morin E."/>
            <person name="Murat C."/>
            <person name="Riley R."/>
            <person name="Ohm R."/>
            <person name="Sun H."/>
            <person name="Tunlid A."/>
            <person name="Henrissat B."/>
            <person name="Grigoriev I.V."/>
            <person name="Hibbett D.S."/>
            <person name="Martin F."/>
        </authorList>
    </citation>
    <scope>NUCLEOTIDE SEQUENCE [LARGE SCALE GENOMIC DNA]</scope>
    <source>
        <strain evidence="2 3">FD-317 M1</strain>
    </source>
</reference>
<evidence type="ECO:0000256" key="1">
    <source>
        <dbReference type="SAM" id="MobiDB-lite"/>
    </source>
</evidence>
<feature type="compositionally biased region" description="Basic and acidic residues" evidence="1">
    <location>
        <begin position="337"/>
        <end position="356"/>
    </location>
</feature>
<proteinExistence type="predicted"/>
<dbReference type="OrthoDB" id="2992592at2759"/>
<evidence type="ECO:0000313" key="2">
    <source>
        <dbReference type="EMBL" id="KIK63581.1"/>
    </source>
</evidence>
<accession>A0A0D0C650</accession>
<protein>
    <submittedName>
        <fullName evidence="2">Uncharacterized protein</fullName>
    </submittedName>
</protein>
<dbReference type="AlphaFoldDB" id="A0A0D0C650"/>
<gene>
    <name evidence="2" type="ORF">GYMLUDRAFT_442841</name>
</gene>
<feature type="region of interest" description="Disordered" evidence="1">
    <location>
        <begin position="332"/>
        <end position="370"/>
    </location>
</feature>
<name>A0A0D0C650_9AGAR</name>
<feature type="region of interest" description="Disordered" evidence="1">
    <location>
        <begin position="1"/>
        <end position="27"/>
    </location>
</feature>
<evidence type="ECO:0000313" key="3">
    <source>
        <dbReference type="Proteomes" id="UP000053593"/>
    </source>
</evidence>
<dbReference type="Proteomes" id="UP000053593">
    <property type="component" value="Unassembled WGS sequence"/>
</dbReference>
<dbReference type="HOGENOM" id="CLU_717750_0_0_1"/>
<keyword evidence="3" id="KW-1185">Reference proteome</keyword>
<sequence length="385" mass="43481">MHFHSEFAFDETDWKPEPRLETEPQDKFRKYEDVNDVDSVNSRVRRMSFVLKSTDSGGNSSLSDTEYHLSQNLLSPPALTLTFPTPEIQETSTLPDPLSLIPISTLQVSLPLQPQTPPRRSLGNTYDSLLPPTPMPALPRCTSCGFGFTFDATGSPGTLSRPISGTQPCDKCQDQWNRCRNWYGKRGWEMDMLADQDNSDTKISKSRTGFERASRRLSEAVQGVFGAERAPGQLATNLSPLRAVSKRLSLLKRVKEDIRSADGRCELWDDLDLRDATARGENSSFLAPLSSVELTQYRTHATENTNQSQRPPAVKFFPRGPRKDVLLGVFSKPNVPKKGDAEKLSQPRRHSFFDFRSRRRPTQTVQHNSFRRSCPWETTAAELPY</sequence>